<dbReference type="EMBL" id="AGXV01000030">
    <property type="protein sequence ID" value="EIY62945.1"/>
    <property type="molecule type" value="Genomic_DNA"/>
</dbReference>
<evidence type="ECO:0000313" key="6">
    <source>
        <dbReference type="EMBL" id="EIY62945.1"/>
    </source>
</evidence>
<evidence type="ECO:0000259" key="5">
    <source>
        <dbReference type="Pfam" id="PF18998"/>
    </source>
</evidence>
<sequence>MKRKMVFMLLWGVLLSSLPMVAQQVTNKIYIPEMECGRGKTINVPVAISNDSEIVALQFDVQLPSGSTITGSSWSLTDRKSDHSLSVRRMSSTHYLFVVYSLTNTPLRGNSGNLINFSLQVPENWEVGGKYPFVIENPILSARDGSNVWTSSEAGALIMIADPRPDVAVSTVKVDKSSYAPSDKIVVSWLVTNEGDKETGDGWSEQVSLVADNGEEVYLGKVYYESILGDGGTVNRQAEFTLSDLPGVDGMVKAKVKLIPGTNLGELAAAIGNNTAYAGTGCTIAKKLRVELPTAAIKENNTSLIRCKLYRSGTWANEQVFSLRADKPERLNVPQSVTIPAGQSGGTFYIHAIDNEVLNVDSVVTITIEGNGYETITGEVHIIDDELPALTLIPSKTELTEGDTFTLTVERESKRDTPLTVYLSTSHKSRFKLPAQVMIPAGEKSVAVEVLAVDDNIPDVTADVDFTVSADGYNGGKCIILLNDNDVPQIQLSFSTEEINESAGSTAIVGRVTRITNLESKITVKLAVSSQDAYLSYETLVFPAGVSSQEFSIGVVDNALKDGDREVIVTASVYLPSCNCSATATSGGHVTKSFKILDDDGPSLSLTTSQPTILEGVAEGIVLKVTRNNTDNADITVTLTSDNETDLVFDKTVIIPAGVSSVDVKVYAKANDVSEGDRTSTIIATSEGYTKGICWVMITDQTLPDVAISYLALSKKEALAGDTLTVSAKVINKGAAELPAKTKVMVYLTSDQKYSSTSKKTFLTTLYTQKALMVGEEELISRNFALPDVTGKYSIVAIVNEDHSVKELTSVNNVSDVLPLTMNPKFSVTASVGKEFYQQGEEIVITGKVSGVDVANAKLEVYIISNGAREVLQAQADSDGNYTLNFKPASRQMGHFMVGACYPGEGLKTEMASFDIYGIRRTSDSWITWNVTTDEPYTDKIAIFNPCNVPLTNVKAELVSLVNGCQVEFDVLSSIPANSMGEIAYTVTGNEQTNLIDYERMPLKITTAEGASLSTTVFYHCKSQKPVLRANVSSIHTTVTKGTVRDYSVILTNTGKEETGVVSVVLPSDQKWMTSVTPLEMPSIAGGDSAVVVLRLATTDEMQLNVPVTGTIGINCRNGNGIPLSYSIEPVSETKGTLVVDVKDEYTYFTDEAPHVEGAKVVIMHPVSRQVIYEGVTGIDGLFTVGDIPEGYYAITVTAEKHDSYSNNLLVDPGKTTKVDVDLTFQAITYDWNVVETEIQDEYEVETVVKYETNVPVPVVVTTYPSEIYCKNYIFNLTLTNKGLITAQNVTIDVPEVEGLKFELLCENPIAQLRAQESIIVPVRVTAEVEYDDVVFTHSRITNTSSGAGVDDPSRIVSYRTKFKSAEARAGWGTKCLDFRWKKYWEYYCSGKYKTASDYYDYFYGPNGLCNKPGSGSGGPGGGSGSGFPSLSGGGNSSYGSSSSGNKVSIEICSKKNNGDDGADEQPEEQPCEEKPVLKYKLVTEKGSSRSSEVKGVAADGQSKVKIILDVATSKIPSDECGYTVKWTLSEDLGHLENADSWTNVIYVAPENFPEDDKPVHTITARMQYSSQYHSDSYDVNIEIIRVPVVMIHGLNSDETCFAKLRTYLKASNLYRGFQLNCVDYSTTNCAYFAVNALDRKVADWGIKESRMMCMDNGYVSQKADLVGHSMGGILSRLHVQYVDDKNVHKLITLNTPHSGSPLGDVFGPVLDQHPIIAGIVDHWIHFKPDAINDLALDSKAIDDFLNNDAALSKMNGIPVHALTTAVNVIDPSYVSTPLYELAVIFKALGLIFYDGLNDGVVSLESQKGGLNEPYTNNLMGPSHTDSPNNATIHKRILSLLNQPSGSTAFSMSGFRPVDLHYKSNVDKRMRNLSVRSDNGNDLKLEAALNPTDNRKVDMQVETSSNILKTVMIANFSDGKSYTSADEQASCDIPATHKGRITVYAIGIDQNDCLLFDSVYVDTPLQTSATPVRIALVRDSVYVAIDEERTIHAMCYWDNGDQTMVEPVITIEKELAHISGATLIGEKAGTTTLKATYEGLVDQCVLRIYDGNKIDTPDETDPDDEPSKGVCSTISLSFKQTITVARQAFRGTLTMFNGHEAQAIDSLQLNLEVRDNEGKLATSQQFAVSNESIDHFGGKLKGPWTLEAKQTGTATILFVPSKYAAPTEPKEYSFGGTITYKDPFTGLFVTRDLYPVTLTVKPCPDLSLSYFVERDVFGDDPETAEIEPSIPAEFSLLINNVGYGDANSVKIATGQPEIVDNQKGLAIHFEMIGFSMNGQAATADFANLDFGSIQAGKQAYAQWYFTSSLLGHFTEYNTTITKGSSYGNEDFNLLSIEGCHELIRSLKVPNTSLTAFMVNDIKDANDLPDCVYLTDGTVDDRVTIVSESASCSSMGNNQYTLTLSGAKGWVYGAIHDPTNGRQKLASVTRMSDDAVIDLQNFWQTDRTLRDGKDPLYENNLRFADYLANAQESYVLTFTPKPDLVLEVESFGGIPTGDIHSALTEILVTFNKPINTATFTADDLSLYCQNTKVDLSQLVIEPVSDTQYKLDLSLLPPRDGYHVLTVQTEDIEDLDGFCGSSGKNATWNQFVGGKVALSVVVTPEGAGVVTPKNQEYVFGTNLELKAEANEGYDFACWKINGEKISEEPVYKYQIVADRTIKAEFKAKLYDVTIDYDVQAGIVSLGKGVGKYEYNTDIQLSASPNAGYVFNGWRVDGEILSTDAIFSLTIKKNVEIEAVFTKIPIDTMVSYELPTGWNWFSINVKDENLNNPVALLESIKQSVVSVLGQEEDLVYDDQYGLYGSLTAFKPDRGYKVRVKEDVDFSLKGIPFAENEVTITLNKGWNWMGYTPNMEMSVNAALCNLMAEEGDIVMAQDQFATYDGAAWKGSLSVLAPGNAYLYYSGSVKSFNYPTGSSKMAIPMLSYRASESYYFAKWQYDKRKYADNMGVISRLYSSSGQELPAGQFLIGAFTGEECRGMSSEADGYQFVTVHGEQTNEKVTFRAYNTLTGEEFDIKETIRFGANVVGSLTNPFILHLGSATGLDKNGSSLLIYPNPVKDRLFIRTDLQNVKEIRIIDMKGSVLLTTDTLPLGVGLDVTSLTEGIYFITIQTDTDLIRQKFVKSNRTK</sequence>
<feature type="compositionally biased region" description="Acidic residues" evidence="1">
    <location>
        <begin position="1461"/>
        <end position="1471"/>
    </location>
</feature>
<dbReference type="NCBIfam" id="TIGR04183">
    <property type="entry name" value="Por_Secre_tail"/>
    <property type="match status" value="1"/>
</dbReference>
<reference evidence="6 7" key="1">
    <citation type="submission" date="2012-02" db="EMBL/GenBank/DDBJ databases">
        <title>The Genome Sequence of Bacteroides salyersiae CL02T12C01.</title>
        <authorList>
            <consortium name="The Broad Institute Genome Sequencing Platform"/>
            <person name="Earl A."/>
            <person name="Ward D."/>
            <person name="Feldgarden M."/>
            <person name="Gevers D."/>
            <person name="Zitomersky N.L."/>
            <person name="Coyne M.J."/>
            <person name="Comstock L.E."/>
            <person name="Young S.K."/>
            <person name="Zeng Q."/>
            <person name="Gargeya S."/>
            <person name="Fitzgerald M."/>
            <person name="Haas B."/>
            <person name="Abouelleil A."/>
            <person name="Alvarado L."/>
            <person name="Arachchi H.M."/>
            <person name="Berlin A."/>
            <person name="Chapman S.B."/>
            <person name="Gearin G."/>
            <person name="Goldberg J."/>
            <person name="Griggs A."/>
            <person name="Gujja S."/>
            <person name="Hansen M."/>
            <person name="Heiman D."/>
            <person name="Howarth C."/>
            <person name="Larimer J."/>
            <person name="Lui A."/>
            <person name="MacDonald P.J.P."/>
            <person name="McCowen C."/>
            <person name="Montmayeur A."/>
            <person name="Murphy C."/>
            <person name="Neiman D."/>
            <person name="Pearson M."/>
            <person name="Priest M."/>
            <person name="Roberts A."/>
            <person name="Saif S."/>
            <person name="Shea T."/>
            <person name="Sisk P."/>
            <person name="Stolte C."/>
            <person name="Sykes S."/>
            <person name="Wortman J."/>
            <person name="Nusbaum C."/>
            <person name="Birren B."/>
        </authorList>
    </citation>
    <scope>NUCLEOTIDE SEQUENCE [LARGE SCALE GENOMIC DNA]</scope>
    <source>
        <strain evidence="6 7">CL02T12C01</strain>
    </source>
</reference>
<accession>I8YIJ8</accession>
<dbReference type="OrthoDB" id="5078252at2"/>
<evidence type="ECO:0000313" key="7">
    <source>
        <dbReference type="Proteomes" id="UP000005150"/>
    </source>
</evidence>
<dbReference type="Pfam" id="PF18962">
    <property type="entry name" value="Por_Secre_tail"/>
    <property type="match status" value="1"/>
</dbReference>
<dbReference type="InterPro" id="IPR013783">
    <property type="entry name" value="Ig-like_fold"/>
</dbReference>
<evidence type="ECO:0000259" key="3">
    <source>
        <dbReference type="Pfam" id="PF07705"/>
    </source>
</evidence>
<dbReference type="InterPro" id="IPR029058">
    <property type="entry name" value="AB_hydrolase_fold"/>
</dbReference>
<evidence type="ECO:0000256" key="2">
    <source>
        <dbReference type="SAM" id="SignalP"/>
    </source>
</evidence>
<feature type="chain" id="PRO_5003717870" description="CARDB domain-containing protein" evidence="2">
    <location>
        <begin position="23"/>
        <end position="3125"/>
    </location>
</feature>
<dbReference type="SUPFAM" id="SSF49452">
    <property type="entry name" value="Starch-binding domain-like"/>
    <property type="match status" value="1"/>
</dbReference>
<name>I8YIJ8_9BACE</name>
<feature type="region of interest" description="Disordered" evidence="1">
    <location>
        <begin position="1416"/>
        <end position="1477"/>
    </location>
</feature>
<feature type="compositionally biased region" description="Gly residues" evidence="1">
    <location>
        <begin position="1416"/>
        <end position="1437"/>
    </location>
</feature>
<dbReference type="InterPro" id="IPR011635">
    <property type="entry name" value="CARDB"/>
</dbReference>
<dbReference type="PATRIC" id="fig|997887.3.peg.2535"/>
<gene>
    <name evidence="6" type="ORF">HMPREF1071_02428</name>
</gene>
<dbReference type="Pfam" id="PF18998">
    <property type="entry name" value="Flg_new_2"/>
    <property type="match status" value="2"/>
</dbReference>
<dbReference type="Pfam" id="PF07705">
    <property type="entry name" value="CARDB"/>
    <property type="match status" value="1"/>
</dbReference>
<dbReference type="SUPFAM" id="SSF141072">
    <property type="entry name" value="CalX-like"/>
    <property type="match status" value="2"/>
</dbReference>
<feature type="domain" description="CARDB" evidence="3">
    <location>
        <begin position="704"/>
        <end position="815"/>
    </location>
</feature>
<evidence type="ECO:0008006" key="8">
    <source>
        <dbReference type="Google" id="ProtNLM"/>
    </source>
</evidence>
<dbReference type="RefSeq" id="WP_007480431.1">
    <property type="nucleotide sequence ID" value="NZ_JH724308.1"/>
</dbReference>
<dbReference type="Gene3D" id="2.60.40.1120">
    <property type="entry name" value="Carboxypeptidase-like, regulatory domain"/>
    <property type="match status" value="1"/>
</dbReference>
<organism evidence="6 7">
    <name type="scientific">Bacteroides salyersiae CL02T12C01</name>
    <dbReference type="NCBI Taxonomy" id="997887"/>
    <lineage>
        <taxon>Bacteria</taxon>
        <taxon>Pseudomonadati</taxon>
        <taxon>Bacteroidota</taxon>
        <taxon>Bacteroidia</taxon>
        <taxon>Bacteroidales</taxon>
        <taxon>Bacteroidaceae</taxon>
        <taxon>Bacteroides</taxon>
    </lineage>
</organism>
<dbReference type="InterPro" id="IPR038081">
    <property type="entry name" value="CalX-like_sf"/>
</dbReference>
<dbReference type="InterPro" id="IPR044060">
    <property type="entry name" value="Bacterial_rp_domain"/>
</dbReference>
<protein>
    <recommendedName>
        <fullName evidence="8">CARDB domain-containing protein</fullName>
    </recommendedName>
</protein>
<dbReference type="Pfam" id="PF02089">
    <property type="entry name" value="Palm_thioest"/>
    <property type="match status" value="1"/>
</dbReference>
<dbReference type="GO" id="GO:0030246">
    <property type="term" value="F:carbohydrate binding"/>
    <property type="evidence" value="ECO:0007669"/>
    <property type="project" value="InterPro"/>
</dbReference>
<dbReference type="Gene3D" id="3.40.50.1820">
    <property type="entry name" value="alpha/beta hydrolase"/>
    <property type="match status" value="1"/>
</dbReference>
<feature type="domain" description="Bacterial repeat" evidence="5">
    <location>
        <begin position="2597"/>
        <end position="2666"/>
    </location>
</feature>
<dbReference type="GeneID" id="93116638"/>
<proteinExistence type="predicted"/>
<dbReference type="Gene3D" id="2.60.40.2030">
    <property type="match status" value="1"/>
</dbReference>
<dbReference type="HOGENOM" id="CLU_225717_0_0_10"/>
<dbReference type="Gene3D" id="2.60.40.10">
    <property type="entry name" value="Immunoglobulins"/>
    <property type="match status" value="1"/>
</dbReference>
<keyword evidence="2" id="KW-0732">Signal</keyword>
<dbReference type="SUPFAM" id="SSF53474">
    <property type="entry name" value="alpha/beta-Hydrolases"/>
    <property type="match status" value="1"/>
</dbReference>
<dbReference type="InterPro" id="IPR026444">
    <property type="entry name" value="Secre_tail"/>
</dbReference>
<keyword evidence="7" id="KW-1185">Reference proteome</keyword>
<feature type="signal peptide" evidence="2">
    <location>
        <begin position="1"/>
        <end position="22"/>
    </location>
</feature>
<comment type="caution">
    <text evidence="6">The sequence shown here is derived from an EMBL/GenBank/DDBJ whole genome shotgun (WGS) entry which is preliminary data.</text>
</comment>
<dbReference type="InterPro" id="IPR013784">
    <property type="entry name" value="Carb-bd-like_fold"/>
</dbReference>
<evidence type="ECO:0000259" key="4">
    <source>
        <dbReference type="Pfam" id="PF18962"/>
    </source>
</evidence>
<dbReference type="PANTHER" id="PTHR37946:SF1">
    <property type="entry name" value="SLL1969 PROTEIN"/>
    <property type="match status" value="1"/>
</dbReference>
<dbReference type="PANTHER" id="PTHR37946">
    <property type="entry name" value="SLL1969 PROTEIN"/>
    <property type="match status" value="1"/>
</dbReference>
<feature type="domain" description="Secretion system C-terminal sorting" evidence="4">
    <location>
        <begin position="3050"/>
        <end position="3119"/>
    </location>
</feature>
<evidence type="ECO:0000256" key="1">
    <source>
        <dbReference type="SAM" id="MobiDB-lite"/>
    </source>
</evidence>
<feature type="domain" description="Bacterial repeat" evidence="5">
    <location>
        <begin position="2686"/>
        <end position="2741"/>
    </location>
</feature>
<dbReference type="Proteomes" id="UP000005150">
    <property type="component" value="Unassembled WGS sequence"/>
</dbReference>